<dbReference type="PANTHER" id="PTHR36509:SF2">
    <property type="entry name" value="BLL3101 PROTEIN"/>
    <property type="match status" value="1"/>
</dbReference>
<evidence type="ECO:0000259" key="2">
    <source>
        <dbReference type="Pfam" id="PF06863"/>
    </source>
</evidence>
<dbReference type="Pfam" id="PF06863">
    <property type="entry name" value="DUF1254"/>
    <property type="match status" value="1"/>
</dbReference>
<dbReference type="Pfam" id="PF06742">
    <property type="entry name" value="DUF1214"/>
    <property type="match status" value="1"/>
</dbReference>
<gene>
    <name evidence="3" type="ORF">LMG28688_00606</name>
</gene>
<dbReference type="Proteomes" id="UP000494119">
    <property type="component" value="Unassembled WGS sequence"/>
</dbReference>
<evidence type="ECO:0000259" key="1">
    <source>
        <dbReference type="Pfam" id="PF06742"/>
    </source>
</evidence>
<dbReference type="EMBL" id="CADIKL010000002">
    <property type="protein sequence ID" value="CAB3778497.1"/>
    <property type="molecule type" value="Genomic_DNA"/>
</dbReference>
<sequence>MTGDTVKLQHQQVTADNYTRAETDQCFGAVAARGALGRFAHRRAMVAMNEQFVVRPNRDTLYSTAIFDLQAGPVTVILPDAGRHYLSMQVIDQDHYTQATIYAPGPHSFCLEQTGSRYLLVAVRILANPDDPADMKRAHALQDAIEVQQRNSGSFDAPNWDLAGLKSIRNALLVLGTTVHDTHRMFGGRDRVDPVRHLIGTAMAWGGIPEQETLYLPVTPPRNDGVTVHRMTVGEVPVDGFWSVSVYNEKGYFEPNSLQAYSVNNLTAKRSADGTVTIQFGGCDTATPNCLPIMPGWNYLVRLYRPRPEVLAGDWRFPLALPVS</sequence>
<evidence type="ECO:0000313" key="3">
    <source>
        <dbReference type="EMBL" id="CAB3778497.1"/>
    </source>
</evidence>
<feature type="domain" description="DUF1254" evidence="2">
    <location>
        <begin position="38"/>
        <end position="96"/>
    </location>
</feature>
<dbReference type="SUPFAM" id="SSF160935">
    <property type="entry name" value="VPA0735-like"/>
    <property type="match status" value="1"/>
</dbReference>
<evidence type="ECO:0008006" key="5">
    <source>
        <dbReference type="Google" id="ProtNLM"/>
    </source>
</evidence>
<name>A0A6J5FFL4_9BURK</name>
<dbReference type="Gene3D" id="2.60.120.600">
    <property type="entry name" value="Domain of unknown function DUF1214, C-terminal domain"/>
    <property type="match status" value="1"/>
</dbReference>
<reference evidence="3 4" key="1">
    <citation type="submission" date="2020-04" db="EMBL/GenBank/DDBJ databases">
        <authorList>
            <person name="De Canck E."/>
        </authorList>
    </citation>
    <scope>NUCLEOTIDE SEQUENCE [LARGE SCALE GENOMIC DNA]</scope>
    <source>
        <strain evidence="3 4">LMG 28688</strain>
    </source>
</reference>
<proteinExistence type="predicted"/>
<dbReference type="RefSeq" id="WP_129563538.1">
    <property type="nucleotide sequence ID" value="NZ_CADIKL010000002.1"/>
</dbReference>
<dbReference type="InterPro" id="IPR010679">
    <property type="entry name" value="DUF1254"/>
</dbReference>
<dbReference type="InterPro" id="IPR010621">
    <property type="entry name" value="DUF1214"/>
</dbReference>
<dbReference type="InterPro" id="IPR037050">
    <property type="entry name" value="DUF1254_sf"/>
</dbReference>
<feature type="domain" description="DUF1214" evidence="1">
    <location>
        <begin position="225"/>
        <end position="307"/>
    </location>
</feature>
<organism evidence="3 4">
    <name type="scientific">Paraburkholderia caffeinitolerans</name>
    <dbReference type="NCBI Taxonomy" id="1723730"/>
    <lineage>
        <taxon>Bacteria</taxon>
        <taxon>Pseudomonadati</taxon>
        <taxon>Pseudomonadota</taxon>
        <taxon>Betaproteobacteria</taxon>
        <taxon>Burkholderiales</taxon>
        <taxon>Burkholderiaceae</taxon>
        <taxon>Paraburkholderia</taxon>
    </lineage>
</organism>
<dbReference type="InterPro" id="IPR037049">
    <property type="entry name" value="DUF1214_C_sf"/>
</dbReference>
<dbReference type="PANTHER" id="PTHR36509">
    <property type="entry name" value="BLL3101 PROTEIN"/>
    <property type="match status" value="1"/>
</dbReference>
<dbReference type="Gene3D" id="2.60.40.1610">
    <property type="entry name" value="Domain of unknown function DUF1254"/>
    <property type="match status" value="1"/>
</dbReference>
<keyword evidence="4" id="KW-1185">Reference proteome</keyword>
<protein>
    <recommendedName>
        <fullName evidence="5">Carboxylesterase</fullName>
    </recommendedName>
</protein>
<dbReference type="AlphaFoldDB" id="A0A6J5FFL4"/>
<accession>A0A6J5FFL4</accession>
<evidence type="ECO:0000313" key="4">
    <source>
        <dbReference type="Proteomes" id="UP000494119"/>
    </source>
</evidence>